<keyword evidence="2" id="KW-1185">Reference proteome</keyword>
<organism evidence="1 2">
    <name type="scientific">Danaus chrysippus</name>
    <name type="common">African queen</name>
    <dbReference type="NCBI Taxonomy" id="151541"/>
    <lineage>
        <taxon>Eukaryota</taxon>
        <taxon>Metazoa</taxon>
        <taxon>Ecdysozoa</taxon>
        <taxon>Arthropoda</taxon>
        <taxon>Hexapoda</taxon>
        <taxon>Insecta</taxon>
        <taxon>Pterygota</taxon>
        <taxon>Neoptera</taxon>
        <taxon>Endopterygota</taxon>
        <taxon>Lepidoptera</taxon>
        <taxon>Glossata</taxon>
        <taxon>Ditrysia</taxon>
        <taxon>Papilionoidea</taxon>
        <taxon>Nymphalidae</taxon>
        <taxon>Danainae</taxon>
        <taxon>Danaini</taxon>
        <taxon>Danaina</taxon>
        <taxon>Danaus</taxon>
        <taxon>Anosia</taxon>
    </lineage>
</organism>
<evidence type="ECO:0000313" key="2">
    <source>
        <dbReference type="Proteomes" id="UP000789524"/>
    </source>
</evidence>
<accession>A0A8J2QSU5</accession>
<reference evidence="1" key="1">
    <citation type="submission" date="2021-09" db="EMBL/GenBank/DDBJ databases">
        <authorList>
            <person name="Martin H S."/>
        </authorList>
    </citation>
    <scope>NUCLEOTIDE SEQUENCE</scope>
</reference>
<dbReference type="Proteomes" id="UP000789524">
    <property type="component" value="Unassembled WGS sequence"/>
</dbReference>
<gene>
    <name evidence="1" type="ORF">DCHRY22_LOCUS5550</name>
</gene>
<name>A0A8J2QSU5_9NEOP</name>
<proteinExistence type="predicted"/>
<protein>
    <submittedName>
        <fullName evidence="1">(African queen) hypothetical protein</fullName>
    </submittedName>
</protein>
<comment type="caution">
    <text evidence="1">The sequence shown here is derived from an EMBL/GenBank/DDBJ whole genome shotgun (WGS) entry which is preliminary data.</text>
</comment>
<sequence length="100" mass="11255">MIRSCLDDPRAIIKTLLAHRSSASSLIIKKTWWPHVVTTVHLRTRIMRSTAGGRWWPWEPRVGTRSHGSLIHRATPAPLNGDAAHTTDTRKPRLDVCVCA</sequence>
<evidence type="ECO:0000313" key="1">
    <source>
        <dbReference type="EMBL" id="CAG9564571.1"/>
    </source>
</evidence>
<dbReference type="EMBL" id="CAKASE010000051">
    <property type="protein sequence ID" value="CAG9564571.1"/>
    <property type="molecule type" value="Genomic_DNA"/>
</dbReference>
<dbReference type="AlphaFoldDB" id="A0A8J2QSU5"/>
<dbReference type="OrthoDB" id="7468907at2759"/>